<evidence type="ECO:0000256" key="4">
    <source>
        <dbReference type="ARBA" id="ARBA00022989"/>
    </source>
</evidence>
<dbReference type="PROSITE" id="PS50887">
    <property type="entry name" value="GGDEF"/>
    <property type="match status" value="1"/>
</dbReference>
<dbReference type="Proteomes" id="UP001243496">
    <property type="component" value="Chromosome"/>
</dbReference>
<keyword evidence="8" id="KW-0808">Transferase</keyword>
<feature type="transmembrane region" description="Helical" evidence="6">
    <location>
        <begin position="261"/>
        <end position="279"/>
    </location>
</feature>
<dbReference type="Proteomes" id="UP000095598">
    <property type="component" value="Unassembled WGS sequence"/>
</dbReference>
<accession>A0A173T5C0</accession>
<dbReference type="GO" id="GO:0052621">
    <property type="term" value="F:diguanylate cyclase activity"/>
    <property type="evidence" value="ECO:0007669"/>
    <property type="project" value="UniProtKB-EC"/>
</dbReference>
<dbReference type="InterPro" id="IPR029787">
    <property type="entry name" value="Nucleotide_cyclase"/>
</dbReference>
<dbReference type="AlphaFoldDB" id="A0A173T5C0"/>
<dbReference type="Pfam" id="PF00990">
    <property type="entry name" value="GGDEF"/>
    <property type="match status" value="1"/>
</dbReference>
<evidence type="ECO:0000256" key="5">
    <source>
        <dbReference type="ARBA" id="ARBA00023136"/>
    </source>
</evidence>
<keyword evidence="4 6" id="KW-1133">Transmembrane helix</keyword>
<keyword evidence="3 6" id="KW-0812">Transmembrane</keyword>
<name>A0A173T5C0_ANAHA</name>
<dbReference type="RefSeq" id="WP_008394302.1">
    <property type="nucleotide sequence ID" value="NZ_CP132968.1"/>
</dbReference>
<dbReference type="PANTHER" id="PTHR45138:SF9">
    <property type="entry name" value="DIGUANYLATE CYCLASE DGCM-RELATED"/>
    <property type="match status" value="1"/>
</dbReference>
<keyword evidence="8" id="KW-0548">Nucleotidyltransferase</keyword>
<evidence type="ECO:0000313" key="10">
    <source>
        <dbReference type="Proteomes" id="UP000095598"/>
    </source>
</evidence>
<dbReference type="EMBL" id="CP132968">
    <property type="protein sequence ID" value="WMD17159.1"/>
    <property type="molecule type" value="Genomic_DNA"/>
</dbReference>
<evidence type="ECO:0000313" key="8">
    <source>
        <dbReference type="EMBL" id="CUM97992.1"/>
    </source>
</evidence>
<feature type="domain" description="GGDEF" evidence="7">
    <location>
        <begin position="355"/>
        <end position="488"/>
    </location>
</feature>
<feature type="transmembrane region" description="Helical" evidence="6">
    <location>
        <begin position="295"/>
        <end position="314"/>
    </location>
</feature>
<dbReference type="EC" id="2.7.7.65" evidence="8 9"/>
<dbReference type="SUPFAM" id="SSF55073">
    <property type="entry name" value="Nucleotide cyclase"/>
    <property type="match status" value="1"/>
</dbReference>
<dbReference type="GO" id="GO:0005886">
    <property type="term" value="C:plasma membrane"/>
    <property type="evidence" value="ECO:0007669"/>
    <property type="project" value="UniProtKB-SubCell"/>
</dbReference>
<dbReference type="SMART" id="SM00267">
    <property type="entry name" value="GGDEF"/>
    <property type="match status" value="1"/>
</dbReference>
<dbReference type="InterPro" id="IPR000160">
    <property type="entry name" value="GGDEF_dom"/>
</dbReference>
<dbReference type="Gene3D" id="3.30.70.270">
    <property type="match status" value="1"/>
</dbReference>
<dbReference type="Pfam" id="PF02743">
    <property type="entry name" value="dCache_1"/>
    <property type="match status" value="1"/>
</dbReference>
<dbReference type="EMBL" id="CYXT01000013">
    <property type="protein sequence ID" value="CUM97992.1"/>
    <property type="molecule type" value="Genomic_DNA"/>
</dbReference>
<reference evidence="8 10" key="1">
    <citation type="submission" date="2015-09" db="EMBL/GenBank/DDBJ databases">
        <authorList>
            <consortium name="Pathogen Informatics"/>
        </authorList>
    </citation>
    <scope>NUCLEOTIDE SEQUENCE [LARGE SCALE GENOMIC DNA]</scope>
    <source>
        <strain evidence="8 10">2789STDY5608868</strain>
    </source>
</reference>
<proteinExistence type="predicted"/>
<reference evidence="9" key="2">
    <citation type="submission" date="2023-08" db="EMBL/GenBank/DDBJ databases">
        <title>Complete Genome Sequences of butyrate producing Anaerostipes hadrus strains BA1 and GIF7 isolated from the terminal ileum of a healthy lean male.</title>
        <authorList>
            <person name="Low A."/>
            <person name="Sheludchenko M."/>
            <person name="Cheng H.E."/>
            <person name="Koh X.Q."/>
            <person name="Lee J."/>
        </authorList>
    </citation>
    <scope>NUCLEOTIDE SEQUENCE</scope>
    <source>
        <strain evidence="9">BA1</strain>
    </source>
</reference>
<dbReference type="InterPro" id="IPR043128">
    <property type="entry name" value="Rev_trsase/Diguanyl_cyclase"/>
</dbReference>
<protein>
    <submittedName>
        <fullName evidence="8">Probable diguanylate cyclase AdrA</fullName>
    </submittedName>
    <submittedName>
        <fullName evidence="9">Sensor domain-containing diguanylate cyclase</fullName>
        <ecNumber evidence="8 9">2.7.7.65</ecNumber>
    </submittedName>
</protein>
<dbReference type="NCBIfam" id="TIGR00254">
    <property type="entry name" value="GGDEF"/>
    <property type="match status" value="1"/>
</dbReference>
<dbReference type="InterPro" id="IPR033479">
    <property type="entry name" value="dCache_1"/>
</dbReference>
<dbReference type="GO" id="GO:0043709">
    <property type="term" value="P:cell adhesion involved in single-species biofilm formation"/>
    <property type="evidence" value="ECO:0007669"/>
    <property type="project" value="TreeGrafter"/>
</dbReference>
<dbReference type="InterPro" id="IPR029151">
    <property type="entry name" value="Sensor-like_sf"/>
</dbReference>
<evidence type="ECO:0000259" key="7">
    <source>
        <dbReference type="PROSITE" id="PS50887"/>
    </source>
</evidence>
<dbReference type="GO" id="GO:1902201">
    <property type="term" value="P:negative regulation of bacterial-type flagellum-dependent cell motility"/>
    <property type="evidence" value="ECO:0007669"/>
    <property type="project" value="TreeGrafter"/>
</dbReference>
<evidence type="ECO:0000256" key="6">
    <source>
        <dbReference type="SAM" id="Phobius"/>
    </source>
</evidence>
<sequence length="488" mass="55567">MKKNQTQIKKYAAVISIFLAAVIVGLFVFFFCIKRSVEQRSKNTMRNNVVRQSEHLRTILDIQYDYLNGLTEEIGKTDHLLAKKNMDLIKSITKHTDFCGTALIEPNGDAHYDNGLIKNLSHRRYFKEVISGKRTLSDPLDSSISGSTRVVLGVPIYNSKHKVIGALGGSYDVTALSRMLFEDLFNGQGCSMIIAQNGEIIAFEGDTSYWNLDYRDNFYKCCCKWIIKDKVTVKKIKQDFKEGKENLVTADSKKEGTRRHYFAYMPMGANGWMLCYALPEQAAQQSYNFIEDYEISFMIVFIVLVTLLILYIVYENHTRNKELLKYAQTDALTGLYNKETTEQLTDELLSEDENKYHAFLILDVDCFKQINDIYGHAVGDIVLQKFGKLLKGTFREGDILGRIGGDEFGVIMKNIQTKDIAMKKAEELLAKTQAYKIDELKGNNISISIGISTAPQDGDCYMDLYKRADQALYQAKRSGKARVCNYFS</sequence>
<keyword evidence="5 6" id="KW-0472">Membrane</keyword>
<evidence type="ECO:0000313" key="9">
    <source>
        <dbReference type="EMBL" id="WMD17159.1"/>
    </source>
</evidence>
<dbReference type="PANTHER" id="PTHR45138">
    <property type="entry name" value="REGULATORY COMPONENTS OF SENSORY TRANSDUCTION SYSTEM"/>
    <property type="match status" value="1"/>
</dbReference>
<dbReference type="FunFam" id="3.30.70.270:FF:000001">
    <property type="entry name" value="Diguanylate cyclase domain protein"/>
    <property type="match status" value="1"/>
</dbReference>
<dbReference type="InterPro" id="IPR050469">
    <property type="entry name" value="Diguanylate_Cyclase"/>
</dbReference>
<keyword evidence="2" id="KW-1003">Cell membrane</keyword>
<dbReference type="Gene3D" id="3.30.450.20">
    <property type="entry name" value="PAS domain"/>
    <property type="match status" value="1"/>
</dbReference>
<comment type="subcellular location">
    <subcellularLocation>
        <location evidence="1">Cell membrane</location>
        <topology evidence="1">Multi-pass membrane protein</topology>
    </subcellularLocation>
</comment>
<dbReference type="GeneID" id="92740410"/>
<evidence type="ECO:0000256" key="3">
    <source>
        <dbReference type="ARBA" id="ARBA00022692"/>
    </source>
</evidence>
<gene>
    <name evidence="8" type="primary">adrA_3</name>
    <name evidence="8" type="ORF">ERS852425_01826</name>
    <name evidence="9" type="ORF">RBI15_03355</name>
</gene>
<organism evidence="8 10">
    <name type="scientific">Anaerostipes hadrus</name>
    <dbReference type="NCBI Taxonomy" id="649756"/>
    <lineage>
        <taxon>Bacteria</taxon>
        <taxon>Bacillati</taxon>
        <taxon>Bacillota</taxon>
        <taxon>Clostridia</taxon>
        <taxon>Lachnospirales</taxon>
        <taxon>Lachnospiraceae</taxon>
        <taxon>Anaerostipes</taxon>
    </lineage>
</organism>
<evidence type="ECO:0000256" key="1">
    <source>
        <dbReference type="ARBA" id="ARBA00004651"/>
    </source>
</evidence>
<dbReference type="SUPFAM" id="SSF103190">
    <property type="entry name" value="Sensory domain-like"/>
    <property type="match status" value="1"/>
</dbReference>
<feature type="transmembrane region" description="Helical" evidence="6">
    <location>
        <begin position="12"/>
        <end position="33"/>
    </location>
</feature>
<dbReference type="CDD" id="cd01949">
    <property type="entry name" value="GGDEF"/>
    <property type="match status" value="1"/>
</dbReference>
<evidence type="ECO:0000256" key="2">
    <source>
        <dbReference type="ARBA" id="ARBA00022475"/>
    </source>
</evidence>